<dbReference type="PIRSF" id="PIRSF017393">
    <property type="entry name" value="MTase_SAV2177"/>
    <property type="match status" value="1"/>
</dbReference>
<keyword evidence="1" id="KW-0808">Transferase</keyword>
<gene>
    <name evidence="1" type="ORF">PS9374_01581</name>
</gene>
<organism evidence="1 2">
    <name type="scientific">Planomonospora sphaerica</name>
    <dbReference type="NCBI Taxonomy" id="161355"/>
    <lineage>
        <taxon>Bacteria</taxon>
        <taxon>Bacillati</taxon>
        <taxon>Actinomycetota</taxon>
        <taxon>Actinomycetes</taxon>
        <taxon>Streptosporangiales</taxon>
        <taxon>Streptosporangiaceae</taxon>
        <taxon>Planomonospora</taxon>
    </lineage>
</organism>
<reference evidence="1 2" key="1">
    <citation type="journal article" date="2016" name="Genome Announc.">
        <title>Draft Genome Sequence of Planomonospora sphaerica JCM9374, a Rare Actinomycete.</title>
        <authorList>
            <person name="Dohra H."/>
            <person name="Suzuki T."/>
            <person name="Inoue Y."/>
            <person name="Kodani S."/>
        </authorList>
    </citation>
    <scope>NUCLEOTIDE SEQUENCE [LARGE SCALE GENOMIC DNA]</scope>
    <source>
        <strain evidence="1 2">JCM 9374</strain>
    </source>
</reference>
<dbReference type="OrthoDB" id="5175904at2"/>
<reference evidence="2" key="2">
    <citation type="submission" date="2016-04" db="EMBL/GenBank/DDBJ databases">
        <title>Planomonospora sphaerica JCM9374 whole genome shotgun sequence.</title>
        <authorList>
            <person name="Suzuki T."/>
            <person name="Dohra H."/>
            <person name="Kodani S."/>
        </authorList>
    </citation>
    <scope>NUCLEOTIDE SEQUENCE [LARGE SCALE GENOMIC DNA]</scope>
    <source>
        <strain evidence="2">JCM 9374</strain>
    </source>
</reference>
<proteinExistence type="predicted"/>
<dbReference type="Proteomes" id="UP000077701">
    <property type="component" value="Unassembled WGS sequence"/>
</dbReference>
<keyword evidence="1" id="KW-0489">Methyltransferase</keyword>
<keyword evidence="2" id="KW-1185">Reference proteome</keyword>
<comment type="caution">
    <text evidence="1">The sequence shown here is derived from an EMBL/GenBank/DDBJ whole genome shotgun (WGS) entry which is preliminary data.</text>
</comment>
<dbReference type="SUPFAM" id="SSF53335">
    <property type="entry name" value="S-adenosyl-L-methionine-dependent methyltransferases"/>
    <property type="match status" value="1"/>
</dbReference>
<evidence type="ECO:0000313" key="2">
    <source>
        <dbReference type="Proteomes" id="UP000077701"/>
    </source>
</evidence>
<dbReference type="AlphaFoldDB" id="A0A161LJP7"/>
<sequence>MNDGAQELRWNHQDPDYLPPEIDTSKPSIARVYDAFLGGKDNFAADRAVAAEGMRHFPDRGEGARQNRAMLFRGVRFMAEQGIDQFLDIGSGLPTMDNTHSVAQRVNPGAKVVYVDNDPIVLAHARALLQTNDDTRVITADMRRPDTILRHPQIEGFLDLSRPIGLLMVAVVHHLGDDEDPHGLVDRYKAALAPGSYLQLTHFCSCAPEVRALEGVLLKMLGTGRARDMPEILSFFDGLELVEPGVVHLPEWRPEQPVRTPLGLGGVCIAGGVGRKP</sequence>
<protein>
    <submittedName>
        <fullName evidence="1">SAM-dependent methyltransferase</fullName>
    </submittedName>
</protein>
<dbReference type="EMBL" id="BDCX01000003">
    <property type="protein sequence ID" value="GAT65937.1"/>
    <property type="molecule type" value="Genomic_DNA"/>
</dbReference>
<accession>A0A161LJP7</accession>
<dbReference type="InterPro" id="IPR006764">
    <property type="entry name" value="SAM_dep_MeTrfase_SAV2177_type"/>
</dbReference>
<dbReference type="RefSeq" id="WP_068895725.1">
    <property type="nucleotide sequence ID" value="NZ_BDCX01000003.1"/>
</dbReference>
<dbReference type="InterPro" id="IPR029063">
    <property type="entry name" value="SAM-dependent_MTases_sf"/>
</dbReference>
<dbReference type="STRING" id="161355.PS9374_01581"/>
<evidence type="ECO:0000313" key="1">
    <source>
        <dbReference type="EMBL" id="GAT65937.1"/>
    </source>
</evidence>
<dbReference type="CDD" id="cd02440">
    <property type="entry name" value="AdoMet_MTases"/>
    <property type="match status" value="1"/>
</dbReference>
<dbReference type="GO" id="GO:0008168">
    <property type="term" value="F:methyltransferase activity"/>
    <property type="evidence" value="ECO:0007669"/>
    <property type="project" value="UniProtKB-KW"/>
</dbReference>
<dbReference type="Gene3D" id="3.40.50.150">
    <property type="entry name" value="Vaccinia Virus protein VP39"/>
    <property type="match status" value="1"/>
</dbReference>
<dbReference type="GO" id="GO:0032259">
    <property type="term" value="P:methylation"/>
    <property type="evidence" value="ECO:0007669"/>
    <property type="project" value="UniProtKB-KW"/>
</dbReference>
<dbReference type="Pfam" id="PF04672">
    <property type="entry name" value="Methyltransf_19"/>
    <property type="match status" value="1"/>
</dbReference>
<name>A0A161LJP7_9ACTN</name>